<organism evidence="2 3">
    <name type="scientific">Eisenbergiella massiliensis</name>
    <dbReference type="NCBI Taxonomy" id="1720294"/>
    <lineage>
        <taxon>Bacteria</taxon>
        <taxon>Bacillati</taxon>
        <taxon>Bacillota</taxon>
        <taxon>Clostridia</taxon>
        <taxon>Lachnospirales</taxon>
        <taxon>Lachnospiraceae</taxon>
        <taxon>Eisenbergiella</taxon>
    </lineage>
</organism>
<sequence length="116" mass="13205">MSLTLYDAKILGAAVKDARSKRHLTQAECAELLEVSLSFQKDIERGRFSPSLENFYHICRTLNISADSCIFPYVNTENPVYQELIRIIAKCDENQLRVLISTASALICIDRYFIIS</sequence>
<dbReference type="EMBL" id="QVLV01000001">
    <property type="protein sequence ID" value="RGE65070.1"/>
    <property type="molecule type" value="Genomic_DNA"/>
</dbReference>
<dbReference type="InterPro" id="IPR010982">
    <property type="entry name" value="Lambda_DNA-bd_dom_sf"/>
</dbReference>
<dbReference type="SUPFAM" id="SSF47413">
    <property type="entry name" value="lambda repressor-like DNA-binding domains"/>
    <property type="match status" value="1"/>
</dbReference>
<dbReference type="RefSeq" id="WP_117543494.1">
    <property type="nucleotide sequence ID" value="NZ_JBKUNB010000007.1"/>
</dbReference>
<accession>A0A3E3IDC6</accession>
<dbReference type="Pfam" id="PF12844">
    <property type="entry name" value="HTH_19"/>
    <property type="match status" value="1"/>
</dbReference>
<reference evidence="2" key="1">
    <citation type="submission" date="2018-08" db="EMBL/GenBank/DDBJ databases">
        <title>A genome reference for cultivated species of the human gut microbiota.</title>
        <authorList>
            <person name="Zou Y."/>
            <person name="Xue W."/>
            <person name="Luo G."/>
        </authorList>
    </citation>
    <scope>NUCLEOTIDE SEQUENCE [LARGE SCALE GENOMIC DNA]</scope>
    <source>
        <strain evidence="2">TF05-5AC</strain>
    </source>
</reference>
<protein>
    <submittedName>
        <fullName evidence="2">Helix-turn-helix domain-containing protein</fullName>
    </submittedName>
</protein>
<dbReference type="Proteomes" id="UP000260812">
    <property type="component" value="Unassembled WGS sequence"/>
</dbReference>
<feature type="domain" description="HTH cro/C1-type" evidence="1">
    <location>
        <begin position="15"/>
        <end position="69"/>
    </location>
</feature>
<dbReference type="CDD" id="cd00093">
    <property type="entry name" value="HTH_XRE"/>
    <property type="match status" value="1"/>
</dbReference>
<dbReference type="PROSITE" id="PS50943">
    <property type="entry name" value="HTH_CROC1"/>
    <property type="match status" value="1"/>
</dbReference>
<proteinExistence type="predicted"/>
<dbReference type="SMART" id="SM00530">
    <property type="entry name" value="HTH_XRE"/>
    <property type="match status" value="1"/>
</dbReference>
<dbReference type="InterPro" id="IPR001387">
    <property type="entry name" value="Cro/C1-type_HTH"/>
</dbReference>
<name>A0A3E3IDC6_9FIRM</name>
<evidence type="ECO:0000313" key="2">
    <source>
        <dbReference type="EMBL" id="RGE65070.1"/>
    </source>
</evidence>
<keyword evidence="3" id="KW-1185">Reference proteome</keyword>
<evidence type="ECO:0000313" key="3">
    <source>
        <dbReference type="Proteomes" id="UP000260812"/>
    </source>
</evidence>
<gene>
    <name evidence="2" type="ORF">DXC51_01735</name>
</gene>
<dbReference type="Gene3D" id="1.10.260.40">
    <property type="entry name" value="lambda repressor-like DNA-binding domains"/>
    <property type="match status" value="1"/>
</dbReference>
<dbReference type="AlphaFoldDB" id="A0A3E3IDC6"/>
<dbReference type="GeneID" id="97991030"/>
<comment type="caution">
    <text evidence="2">The sequence shown here is derived from an EMBL/GenBank/DDBJ whole genome shotgun (WGS) entry which is preliminary data.</text>
</comment>
<dbReference type="GO" id="GO:0003677">
    <property type="term" value="F:DNA binding"/>
    <property type="evidence" value="ECO:0007669"/>
    <property type="project" value="InterPro"/>
</dbReference>
<evidence type="ECO:0000259" key="1">
    <source>
        <dbReference type="PROSITE" id="PS50943"/>
    </source>
</evidence>